<reference evidence="9 12" key="3">
    <citation type="submission" date="2024-10" db="EMBL/GenBank/DDBJ databases">
        <authorList>
            <person name="Lu C.-H."/>
        </authorList>
    </citation>
    <scope>NUCLEOTIDE SEQUENCE [LARGE SCALE GENOMIC DNA]</scope>
    <source>
        <strain evidence="9 12">22ZTDG03-2</strain>
    </source>
</reference>
<keyword evidence="3 7" id="KW-0312">Gluconeogenesis</keyword>
<dbReference type="CDD" id="cd05016">
    <property type="entry name" value="SIS_PGI_2"/>
    <property type="match status" value="1"/>
</dbReference>
<protein>
    <recommendedName>
        <fullName evidence="7">Glucose-6-phosphate isomerase</fullName>
        <shortName evidence="7">GPI</shortName>
        <ecNumber evidence="7">5.3.1.9</ecNumber>
    </recommendedName>
    <alternativeName>
        <fullName evidence="7">Phosphoglucose isomerase</fullName>
        <shortName evidence="7">PGI</shortName>
    </alternativeName>
    <alternativeName>
        <fullName evidence="7">Phosphohexose isomerase</fullName>
        <shortName evidence="7">PHI</shortName>
    </alternativeName>
</protein>
<evidence type="ECO:0000256" key="1">
    <source>
        <dbReference type="ARBA" id="ARBA00004926"/>
    </source>
</evidence>
<dbReference type="RefSeq" id="WP_039361926.1">
    <property type="nucleotide sequence ID" value="NZ_CP097896.1"/>
</dbReference>
<dbReference type="InterPro" id="IPR023096">
    <property type="entry name" value="G6P_Isomerase_C"/>
</dbReference>
<keyword evidence="4 7" id="KW-0324">Glycolysis</keyword>
<keyword evidence="12" id="KW-1185">Reference proteome</keyword>
<dbReference type="HAMAP" id="MF_00473">
    <property type="entry name" value="G6P_isomerase"/>
    <property type="match status" value="1"/>
</dbReference>
<comment type="pathway">
    <text evidence="7">Carbohydrate biosynthesis; gluconeogenesis.</text>
</comment>
<evidence type="ECO:0000256" key="6">
    <source>
        <dbReference type="ARBA" id="ARBA00029321"/>
    </source>
</evidence>
<dbReference type="PANTHER" id="PTHR11469">
    <property type="entry name" value="GLUCOSE-6-PHOSPHATE ISOMERASE"/>
    <property type="match status" value="1"/>
</dbReference>
<dbReference type="EMBL" id="JBIXLL010000018">
    <property type="protein sequence ID" value="MFJ5431771.1"/>
    <property type="molecule type" value="Genomic_DNA"/>
</dbReference>
<dbReference type="GO" id="GO:0006094">
    <property type="term" value="P:gluconeogenesis"/>
    <property type="evidence" value="ECO:0007669"/>
    <property type="project" value="UniProtKB-UniRule"/>
</dbReference>
<dbReference type="OrthoDB" id="140919at2"/>
<proteinExistence type="inferred from homology"/>
<evidence type="ECO:0000256" key="8">
    <source>
        <dbReference type="RuleBase" id="RU000612"/>
    </source>
</evidence>
<dbReference type="CDD" id="cd05015">
    <property type="entry name" value="SIS_PGI_1"/>
    <property type="match status" value="1"/>
</dbReference>
<dbReference type="GO" id="GO:0004347">
    <property type="term" value="F:glucose-6-phosphate isomerase activity"/>
    <property type="evidence" value="ECO:0007669"/>
    <property type="project" value="UniProtKB-UniRule"/>
</dbReference>
<dbReference type="UniPathway" id="UPA00109">
    <property type="reaction ID" value="UER00181"/>
</dbReference>
<evidence type="ECO:0000313" key="11">
    <source>
        <dbReference type="Proteomes" id="UP000189286"/>
    </source>
</evidence>
<dbReference type="GO" id="GO:0005829">
    <property type="term" value="C:cytosol"/>
    <property type="evidence" value="ECO:0007669"/>
    <property type="project" value="TreeGrafter"/>
</dbReference>
<feature type="active site" description="Proton donor" evidence="7">
    <location>
        <position position="355"/>
    </location>
</feature>
<comment type="function">
    <text evidence="7">Catalyzes the reversible isomerization of glucose-6-phosphate to fructose-6-phosphate.</text>
</comment>
<evidence type="ECO:0000256" key="7">
    <source>
        <dbReference type="HAMAP-Rule" id="MF_00473"/>
    </source>
</evidence>
<organism evidence="10 11">
    <name type="scientific">Pectobacterium actinidiae</name>
    <dbReference type="NCBI Taxonomy" id="1507808"/>
    <lineage>
        <taxon>Bacteria</taxon>
        <taxon>Pseudomonadati</taxon>
        <taxon>Pseudomonadota</taxon>
        <taxon>Gammaproteobacteria</taxon>
        <taxon>Enterobacterales</taxon>
        <taxon>Pectobacteriaceae</taxon>
        <taxon>Pectobacterium</taxon>
    </lineage>
</organism>
<evidence type="ECO:0000256" key="2">
    <source>
        <dbReference type="ARBA" id="ARBA00006604"/>
    </source>
</evidence>
<dbReference type="GO" id="GO:0097367">
    <property type="term" value="F:carbohydrate derivative binding"/>
    <property type="evidence" value="ECO:0007669"/>
    <property type="project" value="InterPro"/>
</dbReference>
<dbReference type="EMBL" id="MPUJ01000014">
    <property type="protein sequence ID" value="ONK02696.1"/>
    <property type="molecule type" value="Genomic_DNA"/>
</dbReference>
<dbReference type="FunFam" id="3.40.50.10490:FF:000004">
    <property type="entry name" value="Glucose-6-phosphate isomerase"/>
    <property type="match status" value="1"/>
</dbReference>
<dbReference type="PANTHER" id="PTHR11469:SF1">
    <property type="entry name" value="GLUCOSE-6-PHOSPHATE ISOMERASE"/>
    <property type="match status" value="1"/>
</dbReference>
<dbReference type="NCBIfam" id="NF001211">
    <property type="entry name" value="PRK00179.1"/>
    <property type="match status" value="1"/>
</dbReference>
<reference evidence="11" key="2">
    <citation type="submission" date="2016-11" db="EMBL/GenBank/DDBJ databases">
        <authorList>
            <person name="Panda P."/>
            <person name="Visnovsky S."/>
            <person name="Pitman A."/>
        </authorList>
    </citation>
    <scope>NUCLEOTIDE SEQUENCE [LARGE SCALE GENOMIC DNA]</scope>
    <source>
        <strain evidence="11">ICMP 9972</strain>
    </source>
</reference>
<dbReference type="InterPro" id="IPR046348">
    <property type="entry name" value="SIS_dom_sf"/>
</dbReference>
<evidence type="ECO:0000256" key="4">
    <source>
        <dbReference type="ARBA" id="ARBA00023152"/>
    </source>
</evidence>
<dbReference type="InterPro" id="IPR001672">
    <property type="entry name" value="G6P_Isomerase"/>
</dbReference>
<dbReference type="InterPro" id="IPR035476">
    <property type="entry name" value="SIS_PGI_1"/>
</dbReference>
<dbReference type="FunFam" id="1.10.1390.10:FF:000001">
    <property type="entry name" value="Glucose-6-phosphate isomerase"/>
    <property type="match status" value="1"/>
</dbReference>
<dbReference type="UniPathway" id="UPA00138"/>
<comment type="subcellular location">
    <subcellularLocation>
        <location evidence="7">Cytoplasm</location>
    </subcellularLocation>
</comment>
<comment type="similarity">
    <text evidence="2 7 8">Belongs to the GPI family.</text>
</comment>
<dbReference type="PROSITE" id="PS00765">
    <property type="entry name" value="P_GLUCOSE_ISOMERASE_1"/>
    <property type="match status" value="1"/>
</dbReference>
<dbReference type="PROSITE" id="PS51463">
    <property type="entry name" value="P_GLUCOSE_ISOMERASE_3"/>
    <property type="match status" value="1"/>
</dbReference>
<dbReference type="SUPFAM" id="SSF53697">
    <property type="entry name" value="SIS domain"/>
    <property type="match status" value="1"/>
</dbReference>
<dbReference type="Gene3D" id="3.40.50.10490">
    <property type="entry name" value="Glucose-6-phosphate isomerase like protein, domain 1"/>
    <property type="match status" value="2"/>
</dbReference>
<name>A0A1V2R044_9GAMM</name>
<dbReference type="PROSITE" id="PS00174">
    <property type="entry name" value="P_GLUCOSE_ISOMERASE_2"/>
    <property type="match status" value="1"/>
</dbReference>
<dbReference type="GO" id="GO:0006096">
    <property type="term" value="P:glycolytic process"/>
    <property type="evidence" value="ECO:0007669"/>
    <property type="project" value="UniProtKB-UniRule"/>
</dbReference>
<dbReference type="GO" id="GO:0048029">
    <property type="term" value="F:monosaccharide binding"/>
    <property type="evidence" value="ECO:0007669"/>
    <property type="project" value="TreeGrafter"/>
</dbReference>
<accession>A0A1V2R044</accession>
<comment type="caution">
    <text evidence="10">The sequence shown here is derived from an EMBL/GenBank/DDBJ whole genome shotgun (WGS) entry which is preliminary data.</text>
</comment>
<evidence type="ECO:0000256" key="3">
    <source>
        <dbReference type="ARBA" id="ARBA00022432"/>
    </source>
</evidence>
<gene>
    <name evidence="7 9" type="primary">pgi</name>
    <name evidence="9" type="ORF">ACIPUP_21775</name>
    <name evidence="10" type="ORF">BSK71_17685</name>
</gene>
<evidence type="ECO:0000313" key="9">
    <source>
        <dbReference type="EMBL" id="MFJ5431771.1"/>
    </source>
</evidence>
<dbReference type="Gene3D" id="1.10.1390.10">
    <property type="match status" value="1"/>
</dbReference>
<evidence type="ECO:0000313" key="10">
    <source>
        <dbReference type="EMBL" id="ONK02696.1"/>
    </source>
</evidence>
<comment type="catalytic activity">
    <reaction evidence="6 7 8">
        <text>alpha-D-glucose 6-phosphate = beta-D-fructose 6-phosphate</text>
        <dbReference type="Rhea" id="RHEA:11816"/>
        <dbReference type="ChEBI" id="CHEBI:57634"/>
        <dbReference type="ChEBI" id="CHEBI:58225"/>
        <dbReference type="EC" id="5.3.1.9"/>
    </reaction>
</comment>
<dbReference type="InterPro" id="IPR035482">
    <property type="entry name" value="SIS_PGI_2"/>
</dbReference>
<dbReference type="Pfam" id="PF00342">
    <property type="entry name" value="PGI"/>
    <property type="match status" value="1"/>
</dbReference>
<reference evidence="10" key="1">
    <citation type="submission" date="2016-11" db="EMBL/GenBank/DDBJ databases">
        <authorList>
            <person name="Jaros S."/>
            <person name="Januszkiewicz K."/>
            <person name="Wedrychowicz H."/>
        </authorList>
    </citation>
    <scope>NUCLEOTIDE SEQUENCE [LARGE SCALE GENOMIC DNA]</scope>
    <source>
        <strain evidence="10">ICMP 9972</strain>
    </source>
</reference>
<sequence>MKNINPSQTAAWQALQTHFDAMKDVQISELFAQDSDRFAHFSATFDDQMLVDYSKNRITAETMEKLHALARETDLSAAIHSMFAGEKINRTEDRAVLHVALRNRSNTPILVDGKDVMPEVNAVLAKMKDFSERVIGGEWKGYTGKTITDVVNIGIGGSDLGPFMVTEALKPYKNHLNMHFVSNVDGTHIAETLKPLNPETTLFLVASKTFTTQETMTNAHSARDWFLKAAQDDKHVAKHFAALSTNAKAVGEFGIDTNNMFEFWDWVGGRYSLWSAIGLSIILSLGFDNFEKLLSGAHAMDKHFASTPAEKNLPVLLALIGIWYNNFFGAETEAILPYDQYMHRFAAYFQQGNMESNGKSADRNGNPVDYQTGPIIWGEPGTNGQHAFYQLIHQGTKLVPCDFIAPAVSHNPLSDHHSKLLSNFFAQTEALAFGKSRDVVEAEFAAAGKSAKEVEHVAPFKVFEGNRPTNSILLREITPYSLGALIALYEHKIFTQGAILNIFTFDQWGVELGKQLANRILPELENDSTIDSHDSSTNGLINRFKAWRR</sequence>
<keyword evidence="7" id="KW-0963">Cytoplasm</keyword>
<dbReference type="InterPro" id="IPR018189">
    <property type="entry name" value="Phosphoglucose_isomerase_CS"/>
</dbReference>
<dbReference type="GO" id="GO:0051156">
    <property type="term" value="P:glucose 6-phosphate metabolic process"/>
    <property type="evidence" value="ECO:0007669"/>
    <property type="project" value="TreeGrafter"/>
</dbReference>
<dbReference type="EC" id="5.3.1.9" evidence="7"/>
<dbReference type="AlphaFoldDB" id="A0A1V2R044"/>
<evidence type="ECO:0000313" key="12">
    <source>
        <dbReference type="Proteomes" id="UP001617689"/>
    </source>
</evidence>
<feature type="active site" evidence="7">
    <location>
        <position position="386"/>
    </location>
</feature>
<evidence type="ECO:0000256" key="5">
    <source>
        <dbReference type="ARBA" id="ARBA00023235"/>
    </source>
</evidence>
<dbReference type="Proteomes" id="UP001617689">
    <property type="component" value="Unassembled WGS sequence"/>
</dbReference>
<comment type="pathway">
    <text evidence="1 7 8">Carbohydrate degradation; glycolysis; D-glyceraldehyde 3-phosphate and glycerone phosphate from D-glucose: step 2/4.</text>
</comment>
<keyword evidence="5 7" id="KW-0413">Isomerase</keyword>
<dbReference type="PRINTS" id="PR00662">
    <property type="entry name" value="G6PISOMERASE"/>
</dbReference>
<feature type="active site" evidence="7">
    <location>
        <position position="514"/>
    </location>
</feature>
<dbReference type="Proteomes" id="UP000189286">
    <property type="component" value="Unassembled WGS sequence"/>
</dbReference>